<evidence type="ECO:0008006" key="4">
    <source>
        <dbReference type="Google" id="ProtNLM"/>
    </source>
</evidence>
<reference evidence="2 3" key="1">
    <citation type="submission" date="2023-03" db="EMBL/GenBank/DDBJ databases">
        <title>Genome insight into feeding habits of ladybird beetles.</title>
        <authorList>
            <person name="Li H.-S."/>
            <person name="Huang Y.-H."/>
            <person name="Pang H."/>
        </authorList>
    </citation>
    <scope>NUCLEOTIDE SEQUENCE [LARGE SCALE GENOMIC DNA]</scope>
    <source>
        <strain evidence="2">SYSU_2023b</strain>
        <tissue evidence="2">Whole body</tissue>
    </source>
</reference>
<dbReference type="Pfam" id="PF07327">
    <property type="entry name" value="Neuroparsin"/>
    <property type="match status" value="1"/>
</dbReference>
<dbReference type="AlphaFoldDB" id="A0AAW1U0S2"/>
<accession>A0AAW1U0S2</accession>
<dbReference type="InterPro" id="IPR010850">
    <property type="entry name" value="Neuroparsin"/>
</dbReference>
<dbReference type="Proteomes" id="UP001431783">
    <property type="component" value="Unassembled WGS sequence"/>
</dbReference>
<sequence>MQFNLSLVSFLAFVILLSYVQRCSACPRCKTTEECEAPPPTPCPYGEYINYCGRRACLKGPGEVCGGPPRRSYGECTSGTYCHKIGKCHGCAKSNMDCFNAEMYT</sequence>
<evidence type="ECO:0000256" key="1">
    <source>
        <dbReference type="SAM" id="SignalP"/>
    </source>
</evidence>
<dbReference type="Gene3D" id="4.10.40.20">
    <property type="match status" value="1"/>
</dbReference>
<gene>
    <name evidence="2" type="ORF">WA026_002442</name>
</gene>
<comment type="caution">
    <text evidence="2">The sequence shown here is derived from an EMBL/GenBank/DDBJ whole genome shotgun (WGS) entry which is preliminary data.</text>
</comment>
<evidence type="ECO:0000313" key="2">
    <source>
        <dbReference type="EMBL" id="KAK9874086.1"/>
    </source>
</evidence>
<keyword evidence="3" id="KW-1185">Reference proteome</keyword>
<keyword evidence="1" id="KW-0732">Signal</keyword>
<feature type="chain" id="PRO_5043755053" description="Neuroparsin" evidence="1">
    <location>
        <begin position="26"/>
        <end position="105"/>
    </location>
</feature>
<organism evidence="2 3">
    <name type="scientific">Henosepilachna vigintioctopunctata</name>
    <dbReference type="NCBI Taxonomy" id="420089"/>
    <lineage>
        <taxon>Eukaryota</taxon>
        <taxon>Metazoa</taxon>
        <taxon>Ecdysozoa</taxon>
        <taxon>Arthropoda</taxon>
        <taxon>Hexapoda</taxon>
        <taxon>Insecta</taxon>
        <taxon>Pterygota</taxon>
        <taxon>Neoptera</taxon>
        <taxon>Endopterygota</taxon>
        <taxon>Coleoptera</taxon>
        <taxon>Polyphaga</taxon>
        <taxon>Cucujiformia</taxon>
        <taxon>Coccinelloidea</taxon>
        <taxon>Coccinellidae</taxon>
        <taxon>Epilachninae</taxon>
        <taxon>Epilachnini</taxon>
        <taxon>Henosepilachna</taxon>
    </lineage>
</organism>
<protein>
    <recommendedName>
        <fullName evidence="4">Neuroparsin</fullName>
    </recommendedName>
</protein>
<proteinExistence type="predicted"/>
<name>A0AAW1U0S2_9CUCU</name>
<feature type="signal peptide" evidence="1">
    <location>
        <begin position="1"/>
        <end position="25"/>
    </location>
</feature>
<evidence type="ECO:0000313" key="3">
    <source>
        <dbReference type="Proteomes" id="UP001431783"/>
    </source>
</evidence>
<dbReference type="EMBL" id="JARQZJ010000031">
    <property type="protein sequence ID" value="KAK9874086.1"/>
    <property type="molecule type" value="Genomic_DNA"/>
</dbReference>